<gene>
    <name evidence="3" type="ORF">SAMN05660964_02145</name>
</gene>
<evidence type="ECO:0000256" key="2">
    <source>
        <dbReference type="RuleBase" id="RU362080"/>
    </source>
</evidence>
<accession>A0A1H4D480</accession>
<name>A0A1H4D480_9GAMM</name>
<evidence type="ECO:0000256" key="1">
    <source>
        <dbReference type="ARBA" id="ARBA00009981"/>
    </source>
</evidence>
<evidence type="ECO:0000313" key="3">
    <source>
        <dbReference type="EMBL" id="SEA67398.1"/>
    </source>
</evidence>
<protein>
    <recommendedName>
        <fullName evidence="2">Antitoxin</fullName>
    </recommendedName>
</protein>
<comment type="function">
    <text evidence="2">Antitoxin component of a type II toxin-antitoxin (TA) system.</text>
</comment>
<reference evidence="3 4" key="1">
    <citation type="submission" date="2016-10" db="EMBL/GenBank/DDBJ databases">
        <authorList>
            <person name="de Groot N.N."/>
        </authorList>
    </citation>
    <scope>NUCLEOTIDE SEQUENCE [LARGE SCALE GENOMIC DNA]</scope>
    <source>
        <strain evidence="3 4">DSM 21228</strain>
    </source>
</reference>
<dbReference type="EMBL" id="FNQP01000011">
    <property type="protein sequence ID" value="SEA67398.1"/>
    <property type="molecule type" value="Genomic_DNA"/>
</dbReference>
<dbReference type="InterPro" id="IPR051405">
    <property type="entry name" value="phD/YefM_antitoxin"/>
</dbReference>
<dbReference type="PANTHER" id="PTHR33713:SF1">
    <property type="entry name" value="CYTOPLASMIC PROTEIN"/>
    <property type="match status" value="1"/>
</dbReference>
<dbReference type="PANTHER" id="PTHR33713">
    <property type="entry name" value="ANTITOXIN YAFN-RELATED"/>
    <property type="match status" value="1"/>
</dbReference>
<dbReference type="InterPro" id="IPR006442">
    <property type="entry name" value="Antitoxin_Phd/YefM"/>
</dbReference>
<dbReference type="Proteomes" id="UP000199397">
    <property type="component" value="Unassembled WGS sequence"/>
</dbReference>
<sequence>MPTRILAGTVASISEFKANPMKVMSFSSGNAVAVLNHNEPAFYCIPPAMYEALMERLDDLELLAKVREREHEPSINVTLNEL</sequence>
<dbReference type="AlphaFoldDB" id="A0A1H4D480"/>
<dbReference type="Pfam" id="PF02604">
    <property type="entry name" value="PhdYeFM_antitox"/>
    <property type="match status" value="1"/>
</dbReference>
<comment type="similarity">
    <text evidence="1 2">Belongs to the phD/YefM antitoxin family.</text>
</comment>
<proteinExistence type="inferred from homology"/>
<keyword evidence="4" id="KW-1185">Reference proteome</keyword>
<dbReference type="InterPro" id="IPR036165">
    <property type="entry name" value="YefM-like_sf"/>
</dbReference>
<dbReference type="OrthoDB" id="5297687at2"/>
<dbReference type="RefSeq" id="WP_093068522.1">
    <property type="nucleotide sequence ID" value="NZ_FNQP01000011.1"/>
</dbReference>
<organism evidence="3 4">
    <name type="scientific">Thiothrix caldifontis</name>
    <dbReference type="NCBI Taxonomy" id="525918"/>
    <lineage>
        <taxon>Bacteria</taxon>
        <taxon>Pseudomonadati</taxon>
        <taxon>Pseudomonadota</taxon>
        <taxon>Gammaproteobacteria</taxon>
        <taxon>Thiotrichales</taxon>
        <taxon>Thiotrichaceae</taxon>
        <taxon>Thiothrix</taxon>
    </lineage>
</organism>
<dbReference type="SUPFAM" id="SSF143120">
    <property type="entry name" value="YefM-like"/>
    <property type="match status" value="1"/>
</dbReference>
<evidence type="ECO:0000313" key="4">
    <source>
        <dbReference type="Proteomes" id="UP000199397"/>
    </source>
</evidence>
<dbReference type="STRING" id="525918.SAMN05660964_02145"/>